<dbReference type="Pfam" id="PF24476">
    <property type="entry name" value="DUF7580"/>
    <property type="match status" value="1"/>
</dbReference>
<dbReference type="EnsemblFungi" id="MAPG_05171T0">
    <property type="protein sequence ID" value="MAPG_05171T0"/>
    <property type="gene ID" value="MAPG_05171"/>
</dbReference>
<sequence length="574" mass="62220">MSGFEVAGIILGALPILIPAIEHIRKSLSTKRYDQQLQSLIRNLKAERVKLQNVCEKLLDGLVPPSQIEAMISQPLGDPWRDNETARKIRTRLWDQGSYGAFEEAIQNIKESVDALAAKISAQKDAEASLLKRGIFALKRESYTELLADIKDSIASLVTLTSQSIELESSRRVRYHGRLFVMLQTLTRSLYRAIHSSLAACCYRHDIGLRLETRKTIITPLDTEDDIATQLEFRIAVSCDNGNNGSPWKDMLAVKAVAAPKTTPVVTSAAAPSVPSQKRSIRKRVGFGGLHSAPGTSTSTCTQVITMPCLPTSLLPAEVSLKLCGDLQAAQRAQPLARTGQPYGTIIDTPRKYAVHSTTAAGFCTWTTVSLRDALRGKGPSPLSWRDRFRIAVVVSSSVVQLHGSPWLSQTLTSGNIHLFVDAAGELALSCGDPILVQSLVPSTTPAGSSVVPMTEPASAAAAVAARRDPVLLSLGYLLLEILLGEQLEWFRAPVQAAAAAAATTVGCNNFSDYRTAQRALEKATFPSGNYRTAVSRCLEGELHRTGRGFASEDFCQEFYTGVVALLEKDFENA</sequence>
<dbReference type="eggNOG" id="ENOG502SNN1">
    <property type="taxonomic scope" value="Eukaryota"/>
</dbReference>
<proteinExistence type="predicted"/>
<name>A0A0C4DYP5_MAGP6</name>
<dbReference type="EMBL" id="GL876969">
    <property type="protein sequence ID" value="KLU86152.1"/>
    <property type="molecule type" value="Genomic_DNA"/>
</dbReference>
<dbReference type="AlphaFoldDB" id="A0A0C4DYP5"/>
<protein>
    <recommendedName>
        <fullName evidence="2">DUF7580 domain-containing protein</fullName>
    </recommendedName>
</protein>
<reference evidence="4" key="4">
    <citation type="journal article" date="2015" name="G3 (Bethesda)">
        <title>Genome sequences of three phytopathogenic species of the Magnaporthaceae family of fungi.</title>
        <authorList>
            <person name="Okagaki L.H."/>
            <person name="Nunes C.C."/>
            <person name="Sailsbery J."/>
            <person name="Clay B."/>
            <person name="Brown D."/>
            <person name="John T."/>
            <person name="Oh Y."/>
            <person name="Young N."/>
            <person name="Fitzgerald M."/>
            <person name="Haas B.J."/>
            <person name="Zeng Q."/>
            <person name="Young S."/>
            <person name="Adiconis X."/>
            <person name="Fan L."/>
            <person name="Levin J.Z."/>
            <person name="Mitchell T.K."/>
            <person name="Okubara P.A."/>
            <person name="Farman M.L."/>
            <person name="Kohn L.M."/>
            <person name="Birren B."/>
            <person name="Ma L.-J."/>
            <person name="Dean R.A."/>
        </authorList>
    </citation>
    <scope>NUCLEOTIDE SEQUENCE</scope>
    <source>
        <strain evidence="4">ATCC 64411 / 73-15</strain>
    </source>
</reference>
<accession>A0A0C4DYP5</accession>
<evidence type="ECO:0000313" key="5">
    <source>
        <dbReference type="Proteomes" id="UP000011715"/>
    </source>
</evidence>
<dbReference type="OMA" id="FCGNWLK"/>
<evidence type="ECO:0000313" key="3">
    <source>
        <dbReference type="EMBL" id="KLU86152.1"/>
    </source>
</evidence>
<reference evidence="4" key="5">
    <citation type="submission" date="2015-06" db="UniProtKB">
        <authorList>
            <consortium name="EnsemblFungi"/>
        </authorList>
    </citation>
    <scope>IDENTIFICATION</scope>
    <source>
        <strain evidence="4">ATCC 64411</strain>
    </source>
</reference>
<dbReference type="PANTHER" id="PTHR35186">
    <property type="entry name" value="ANK_REP_REGION DOMAIN-CONTAINING PROTEIN"/>
    <property type="match status" value="1"/>
</dbReference>
<organism evidence="4 5">
    <name type="scientific">Magnaporthiopsis poae (strain ATCC 64411 / 73-15)</name>
    <name type="common">Kentucky bluegrass fungus</name>
    <name type="synonym">Magnaporthe poae</name>
    <dbReference type="NCBI Taxonomy" id="644358"/>
    <lineage>
        <taxon>Eukaryota</taxon>
        <taxon>Fungi</taxon>
        <taxon>Dikarya</taxon>
        <taxon>Ascomycota</taxon>
        <taxon>Pezizomycotina</taxon>
        <taxon>Sordariomycetes</taxon>
        <taxon>Sordariomycetidae</taxon>
        <taxon>Magnaporthales</taxon>
        <taxon>Magnaporthaceae</taxon>
        <taxon>Magnaporthiopsis</taxon>
    </lineage>
</organism>
<reference evidence="3" key="3">
    <citation type="submission" date="2011-03" db="EMBL/GenBank/DDBJ databases">
        <title>Annotation of Magnaporthe poae ATCC 64411.</title>
        <authorList>
            <person name="Ma L.-J."/>
            <person name="Dead R."/>
            <person name="Young S.K."/>
            <person name="Zeng Q."/>
            <person name="Gargeya S."/>
            <person name="Fitzgerald M."/>
            <person name="Haas B."/>
            <person name="Abouelleil A."/>
            <person name="Alvarado L."/>
            <person name="Arachchi H.M."/>
            <person name="Berlin A."/>
            <person name="Brown A."/>
            <person name="Chapman S.B."/>
            <person name="Chen Z."/>
            <person name="Dunbar C."/>
            <person name="Freedman E."/>
            <person name="Gearin G."/>
            <person name="Gellesch M."/>
            <person name="Goldberg J."/>
            <person name="Griggs A."/>
            <person name="Gujja S."/>
            <person name="Heiman D."/>
            <person name="Howarth C."/>
            <person name="Larson L."/>
            <person name="Lui A."/>
            <person name="MacDonald P.J.P."/>
            <person name="Mehta T."/>
            <person name="Montmayeur A."/>
            <person name="Murphy C."/>
            <person name="Neiman D."/>
            <person name="Pearson M."/>
            <person name="Priest M."/>
            <person name="Roberts A."/>
            <person name="Saif S."/>
            <person name="Shea T."/>
            <person name="Shenoy N."/>
            <person name="Sisk P."/>
            <person name="Stolte C."/>
            <person name="Sykes S."/>
            <person name="Yandava C."/>
            <person name="Wortman J."/>
            <person name="Nusbaum C."/>
            <person name="Birren B."/>
        </authorList>
    </citation>
    <scope>NUCLEOTIDE SEQUENCE</scope>
    <source>
        <strain evidence="3">ATCC 64411</strain>
    </source>
</reference>
<dbReference type="OrthoDB" id="3565018at2759"/>
<evidence type="ECO:0000256" key="1">
    <source>
        <dbReference type="SAM" id="Coils"/>
    </source>
</evidence>
<dbReference type="STRING" id="644358.A0A0C4DYP5"/>
<evidence type="ECO:0000259" key="2">
    <source>
        <dbReference type="Pfam" id="PF24476"/>
    </source>
</evidence>
<dbReference type="Proteomes" id="UP000011715">
    <property type="component" value="Unassembled WGS sequence"/>
</dbReference>
<dbReference type="InterPro" id="IPR056002">
    <property type="entry name" value="DUF7580"/>
</dbReference>
<reference evidence="5" key="1">
    <citation type="submission" date="2010-05" db="EMBL/GenBank/DDBJ databases">
        <title>The genome sequence of Magnaporthe poae strain ATCC 64411.</title>
        <authorList>
            <person name="Ma L.-J."/>
            <person name="Dead R."/>
            <person name="Young S."/>
            <person name="Zeng Q."/>
            <person name="Koehrsen M."/>
            <person name="Alvarado L."/>
            <person name="Berlin A."/>
            <person name="Chapman S.B."/>
            <person name="Chen Z."/>
            <person name="Freedman E."/>
            <person name="Gellesch M."/>
            <person name="Goldberg J."/>
            <person name="Griggs A."/>
            <person name="Gujja S."/>
            <person name="Heilman E.R."/>
            <person name="Heiman D."/>
            <person name="Hepburn T."/>
            <person name="Howarth C."/>
            <person name="Jen D."/>
            <person name="Larson L."/>
            <person name="Mehta T."/>
            <person name="Neiman D."/>
            <person name="Pearson M."/>
            <person name="Roberts A."/>
            <person name="Saif S."/>
            <person name="Shea T."/>
            <person name="Shenoy N."/>
            <person name="Sisk P."/>
            <person name="Stolte C."/>
            <person name="Sykes S."/>
            <person name="Walk T."/>
            <person name="White J."/>
            <person name="Yandava C."/>
            <person name="Haas B."/>
            <person name="Nusbaum C."/>
            <person name="Birren B."/>
        </authorList>
    </citation>
    <scope>NUCLEOTIDE SEQUENCE [LARGE SCALE GENOMIC DNA]</scope>
    <source>
        <strain evidence="5">ATCC 64411 / 73-15</strain>
    </source>
</reference>
<dbReference type="PANTHER" id="PTHR35186:SF4">
    <property type="entry name" value="PRION-INHIBITION AND PROPAGATION HELO DOMAIN-CONTAINING PROTEIN"/>
    <property type="match status" value="1"/>
</dbReference>
<dbReference type="VEuPathDB" id="FungiDB:MAPG_05171"/>
<keyword evidence="5" id="KW-1185">Reference proteome</keyword>
<keyword evidence="1" id="KW-0175">Coiled coil</keyword>
<dbReference type="EMBL" id="ADBL01001222">
    <property type="status" value="NOT_ANNOTATED_CDS"/>
    <property type="molecule type" value="Genomic_DNA"/>
</dbReference>
<feature type="domain" description="DUF7580" evidence="2">
    <location>
        <begin position="184"/>
        <end position="572"/>
    </location>
</feature>
<gene>
    <name evidence="3" type="ORF">MAPG_05171</name>
</gene>
<feature type="coiled-coil region" evidence="1">
    <location>
        <begin position="34"/>
        <end position="61"/>
    </location>
</feature>
<reference evidence="3" key="2">
    <citation type="submission" date="2010-05" db="EMBL/GenBank/DDBJ databases">
        <title>The Genome Sequence of Magnaporthe poae strain ATCC 64411.</title>
        <authorList>
            <consortium name="The Broad Institute Genome Sequencing Platform"/>
            <consortium name="Broad Institute Genome Sequencing Center for Infectious Disease"/>
            <person name="Ma L.-J."/>
            <person name="Dead R."/>
            <person name="Young S."/>
            <person name="Zeng Q."/>
            <person name="Koehrsen M."/>
            <person name="Alvarado L."/>
            <person name="Berlin A."/>
            <person name="Chapman S.B."/>
            <person name="Chen Z."/>
            <person name="Freedman E."/>
            <person name="Gellesch M."/>
            <person name="Goldberg J."/>
            <person name="Griggs A."/>
            <person name="Gujja S."/>
            <person name="Heilman E.R."/>
            <person name="Heiman D."/>
            <person name="Hepburn T."/>
            <person name="Howarth C."/>
            <person name="Jen D."/>
            <person name="Larson L."/>
            <person name="Mehta T."/>
            <person name="Neiman D."/>
            <person name="Pearson M."/>
            <person name="Roberts A."/>
            <person name="Saif S."/>
            <person name="Shea T."/>
            <person name="Shenoy N."/>
            <person name="Sisk P."/>
            <person name="Stolte C."/>
            <person name="Sykes S."/>
            <person name="Walk T."/>
            <person name="White J."/>
            <person name="Yandava C."/>
            <person name="Haas B."/>
            <person name="Nusbaum C."/>
            <person name="Birren B."/>
        </authorList>
    </citation>
    <scope>NUCLEOTIDE SEQUENCE</scope>
    <source>
        <strain evidence="3">ATCC 64411</strain>
    </source>
</reference>
<evidence type="ECO:0000313" key="4">
    <source>
        <dbReference type="EnsemblFungi" id="MAPG_05171T0"/>
    </source>
</evidence>